<evidence type="ECO:0000256" key="2">
    <source>
        <dbReference type="ARBA" id="ARBA00022980"/>
    </source>
</evidence>
<dbReference type="SUPFAM" id="SSF54843">
    <property type="entry name" value="Ribosomal protein L22"/>
    <property type="match status" value="1"/>
</dbReference>
<dbReference type="GO" id="GO:0005762">
    <property type="term" value="C:mitochondrial large ribosomal subunit"/>
    <property type="evidence" value="ECO:0007669"/>
    <property type="project" value="TreeGrafter"/>
</dbReference>
<gene>
    <name evidence="5" type="ORF">H696_01080</name>
</gene>
<name>A0A058ZB90_FONAL</name>
<dbReference type="AlphaFoldDB" id="A0A058ZB90"/>
<keyword evidence="3 4" id="KW-0687">Ribonucleoprotein</keyword>
<dbReference type="InterPro" id="IPR001063">
    <property type="entry name" value="Ribosomal_uL22"/>
</dbReference>
<dbReference type="GeneID" id="20525805"/>
<evidence type="ECO:0008006" key="7">
    <source>
        <dbReference type="Google" id="ProtNLM"/>
    </source>
</evidence>
<evidence type="ECO:0000313" key="6">
    <source>
        <dbReference type="Proteomes" id="UP000030693"/>
    </source>
</evidence>
<dbReference type="Pfam" id="PF00237">
    <property type="entry name" value="Ribosomal_L22"/>
    <property type="match status" value="1"/>
</dbReference>
<keyword evidence="2 4" id="KW-0689">Ribosomal protein</keyword>
<dbReference type="eggNOG" id="KOG1711">
    <property type="taxonomic scope" value="Eukaryota"/>
</dbReference>
<dbReference type="PANTHER" id="PTHR13501">
    <property type="entry name" value="CHLOROPLAST 50S RIBOSOMAL PROTEIN L22-RELATED"/>
    <property type="match status" value="1"/>
</dbReference>
<evidence type="ECO:0000256" key="4">
    <source>
        <dbReference type="RuleBase" id="RU004005"/>
    </source>
</evidence>
<sequence length="267" mass="30429">MLSCLSALRPLARQAASMRGPVPAAMRLGVAPRASVATGLRHYSIKENFGYTMSVEDSQAAVNVNIPTLEEVPLPKLDPHRLRMLGRTTKVSVMSPAHQNLRERIQKELQPGGALARGEPDFSLEQVANLRRVRGSPKKHAEVARLVSGMFVHEAVRQLMFTKRRVARKYLSAVRGAADSAIKKGMHPELLYLHVFNVTQATSIKRMQTHARSRFGALTHRYSHLRIVIRQKRKETREDIHARVIERARTRDYSRPRIFNDFYRRID</sequence>
<dbReference type="Proteomes" id="UP000030693">
    <property type="component" value="Unassembled WGS sequence"/>
</dbReference>
<keyword evidence="6" id="KW-1185">Reference proteome</keyword>
<dbReference type="RefSeq" id="XP_009493242.1">
    <property type="nucleotide sequence ID" value="XM_009494967.1"/>
</dbReference>
<dbReference type="STRING" id="691883.A0A058ZB90"/>
<comment type="similarity">
    <text evidence="1 4">Belongs to the universal ribosomal protein uL22 family.</text>
</comment>
<protein>
    <recommendedName>
        <fullName evidence="7">50S ribosomal protein L22</fullName>
    </recommendedName>
</protein>
<dbReference type="InterPro" id="IPR036394">
    <property type="entry name" value="Ribosomal_uL22_sf"/>
</dbReference>
<dbReference type="EMBL" id="KB932202">
    <property type="protein sequence ID" value="KCV71664.1"/>
    <property type="molecule type" value="Genomic_DNA"/>
</dbReference>
<evidence type="ECO:0000256" key="3">
    <source>
        <dbReference type="ARBA" id="ARBA00023274"/>
    </source>
</evidence>
<accession>A0A058ZB90</accession>
<evidence type="ECO:0000256" key="1">
    <source>
        <dbReference type="ARBA" id="ARBA00009451"/>
    </source>
</evidence>
<proteinExistence type="inferred from homology"/>
<dbReference type="InterPro" id="IPR047867">
    <property type="entry name" value="Ribosomal_uL22_bac/org-type"/>
</dbReference>
<dbReference type="PANTHER" id="PTHR13501:SF8">
    <property type="entry name" value="LARGE RIBOSOMAL SUBUNIT PROTEIN UL22M"/>
    <property type="match status" value="1"/>
</dbReference>
<dbReference type="Gene3D" id="3.90.470.10">
    <property type="entry name" value="Ribosomal protein L22/L17"/>
    <property type="match status" value="1"/>
</dbReference>
<organism evidence="5">
    <name type="scientific">Fonticula alba</name>
    <name type="common">Slime mold</name>
    <dbReference type="NCBI Taxonomy" id="691883"/>
    <lineage>
        <taxon>Eukaryota</taxon>
        <taxon>Rotosphaerida</taxon>
        <taxon>Fonticulaceae</taxon>
        <taxon>Fonticula</taxon>
    </lineage>
</organism>
<dbReference type="OrthoDB" id="416470at2759"/>
<dbReference type="GO" id="GO:0006412">
    <property type="term" value="P:translation"/>
    <property type="evidence" value="ECO:0007669"/>
    <property type="project" value="InterPro"/>
</dbReference>
<dbReference type="GO" id="GO:0003735">
    <property type="term" value="F:structural constituent of ribosome"/>
    <property type="evidence" value="ECO:0007669"/>
    <property type="project" value="InterPro"/>
</dbReference>
<reference evidence="5" key="1">
    <citation type="submission" date="2013-04" db="EMBL/GenBank/DDBJ databases">
        <title>The Genome Sequence of Fonticula alba ATCC 38817.</title>
        <authorList>
            <consortium name="The Broad Institute Genomics Platform"/>
            <person name="Russ C."/>
            <person name="Cuomo C."/>
            <person name="Burger G."/>
            <person name="Gray M.W."/>
            <person name="Holland P.W.H."/>
            <person name="King N."/>
            <person name="Lang F.B.F."/>
            <person name="Roger A.J."/>
            <person name="Ruiz-Trillo I."/>
            <person name="Brown M."/>
            <person name="Walker B."/>
            <person name="Young S."/>
            <person name="Zeng Q."/>
            <person name="Gargeya S."/>
            <person name="Fitzgerald M."/>
            <person name="Haas B."/>
            <person name="Abouelleil A."/>
            <person name="Allen A.W."/>
            <person name="Alvarado L."/>
            <person name="Arachchi H.M."/>
            <person name="Berlin A.M."/>
            <person name="Chapman S.B."/>
            <person name="Gainer-Dewar J."/>
            <person name="Goldberg J."/>
            <person name="Griggs A."/>
            <person name="Gujja S."/>
            <person name="Hansen M."/>
            <person name="Howarth C."/>
            <person name="Imamovic A."/>
            <person name="Ireland A."/>
            <person name="Larimer J."/>
            <person name="McCowan C."/>
            <person name="Murphy C."/>
            <person name="Pearson M."/>
            <person name="Poon T.W."/>
            <person name="Priest M."/>
            <person name="Roberts A."/>
            <person name="Saif S."/>
            <person name="Shea T."/>
            <person name="Sisk P."/>
            <person name="Sykes S."/>
            <person name="Wortman J."/>
            <person name="Nusbaum C."/>
            <person name="Birren B."/>
        </authorList>
    </citation>
    <scope>NUCLEOTIDE SEQUENCE [LARGE SCALE GENOMIC DNA]</scope>
    <source>
        <strain evidence="5">ATCC 38817</strain>
    </source>
</reference>
<evidence type="ECO:0000313" key="5">
    <source>
        <dbReference type="EMBL" id="KCV71664.1"/>
    </source>
</evidence>